<sequence>MGRIQDKVAVVLGVTPGNMGQAIARRFVAEGAKVMIAGRRQEALEEAANEIGVAWAVCDITRQDDIEQLIQTALDRFGRIDVGVNATGWGLLKPFTATTREELEQMAAIQFIGPFQFLQAMVKAMVHGGSIIEISSVTATIMMDNHAAYMGTKAGMDHVIRCVAHEFGAQGIRANSISPGGTADTPMSHGGLNFEPIANLYKREIPLQRPGIAEDIANAALWLASDESSFVTGQNLQVNGGQTLRRNPSIQEIYAAMGGVPATV</sequence>
<name>A0ABV7EYD4_9BURK</name>
<dbReference type="Pfam" id="PF13561">
    <property type="entry name" value="adh_short_C2"/>
    <property type="match status" value="1"/>
</dbReference>
<evidence type="ECO:0000313" key="3">
    <source>
        <dbReference type="EMBL" id="MFC3106572.1"/>
    </source>
</evidence>
<comment type="similarity">
    <text evidence="1">Belongs to the short-chain dehydrogenases/reductases (SDR) family.</text>
</comment>
<dbReference type="GO" id="GO:0016491">
    <property type="term" value="F:oxidoreductase activity"/>
    <property type="evidence" value="ECO:0007669"/>
    <property type="project" value="UniProtKB-KW"/>
</dbReference>
<protein>
    <submittedName>
        <fullName evidence="3">SDR family NAD(P)-dependent oxidoreductase</fullName>
        <ecNumber evidence="3">1.1.1.-</ecNumber>
    </submittedName>
</protein>
<dbReference type="RefSeq" id="WP_390325114.1">
    <property type="nucleotide sequence ID" value="NZ_JBHRTP010000003.1"/>
</dbReference>
<keyword evidence="4" id="KW-1185">Reference proteome</keyword>
<dbReference type="EMBL" id="JBHRTP010000003">
    <property type="protein sequence ID" value="MFC3106572.1"/>
    <property type="molecule type" value="Genomic_DNA"/>
</dbReference>
<dbReference type="EC" id="1.1.1.-" evidence="3"/>
<dbReference type="CDD" id="cd05233">
    <property type="entry name" value="SDR_c"/>
    <property type="match status" value="1"/>
</dbReference>
<evidence type="ECO:0000256" key="2">
    <source>
        <dbReference type="ARBA" id="ARBA00023002"/>
    </source>
</evidence>
<dbReference type="InterPro" id="IPR036291">
    <property type="entry name" value="NAD(P)-bd_dom_sf"/>
</dbReference>
<dbReference type="SUPFAM" id="SSF51735">
    <property type="entry name" value="NAD(P)-binding Rossmann-fold domains"/>
    <property type="match status" value="1"/>
</dbReference>
<dbReference type="PANTHER" id="PTHR24321">
    <property type="entry name" value="DEHYDROGENASES, SHORT CHAIN"/>
    <property type="match status" value="1"/>
</dbReference>
<evidence type="ECO:0000313" key="4">
    <source>
        <dbReference type="Proteomes" id="UP001595530"/>
    </source>
</evidence>
<proteinExistence type="inferred from homology"/>
<dbReference type="InterPro" id="IPR002347">
    <property type="entry name" value="SDR_fam"/>
</dbReference>
<gene>
    <name evidence="3" type="ORF">ACFOFO_01120</name>
</gene>
<evidence type="ECO:0000256" key="1">
    <source>
        <dbReference type="ARBA" id="ARBA00006484"/>
    </source>
</evidence>
<keyword evidence="2 3" id="KW-0560">Oxidoreductase</keyword>
<organism evidence="3 4">
    <name type="scientific">Undibacterium arcticum</name>
    <dbReference type="NCBI Taxonomy" id="1762892"/>
    <lineage>
        <taxon>Bacteria</taxon>
        <taxon>Pseudomonadati</taxon>
        <taxon>Pseudomonadota</taxon>
        <taxon>Betaproteobacteria</taxon>
        <taxon>Burkholderiales</taxon>
        <taxon>Oxalobacteraceae</taxon>
        <taxon>Undibacterium</taxon>
    </lineage>
</organism>
<accession>A0ABV7EYD4</accession>
<dbReference type="PRINTS" id="PR00081">
    <property type="entry name" value="GDHRDH"/>
</dbReference>
<dbReference type="Proteomes" id="UP001595530">
    <property type="component" value="Unassembled WGS sequence"/>
</dbReference>
<dbReference type="Gene3D" id="3.40.50.720">
    <property type="entry name" value="NAD(P)-binding Rossmann-like Domain"/>
    <property type="match status" value="1"/>
</dbReference>
<comment type="caution">
    <text evidence="3">The sequence shown here is derived from an EMBL/GenBank/DDBJ whole genome shotgun (WGS) entry which is preliminary data.</text>
</comment>
<reference evidence="4" key="1">
    <citation type="journal article" date="2019" name="Int. J. Syst. Evol. Microbiol.">
        <title>The Global Catalogue of Microorganisms (GCM) 10K type strain sequencing project: providing services to taxonomists for standard genome sequencing and annotation.</title>
        <authorList>
            <consortium name="The Broad Institute Genomics Platform"/>
            <consortium name="The Broad Institute Genome Sequencing Center for Infectious Disease"/>
            <person name="Wu L."/>
            <person name="Ma J."/>
        </authorList>
    </citation>
    <scope>NUCLEOTIDE SEQUENCE [LARGE SCALE GENOMIC DNA]</scope>
    <source>
        <strain evidence="4">KCTC 42986</strain>
    </source>
</reference>
<dbReference type="PANTHER" id="PTHR24321:SF8">
    <property type="entry name" value="ESTRADIOL 17-BETA-DEHYDROGENASE 8-RELATED"/>
    <property type="match status" value="1"/>
</dbReference>